<dbReference type="Ensembl" id="ENSELUT00000040774.3">
    <property type="protein sequence ID" value="ENSELUP00000018933.3"/>
    <property type="gene ID" value="ENSELUG00000000770.3"/>
</dbReference>
<evidence type="ECO:0000313" key="1">
    <source>
        <dbReference type="Ensembl" id="ENSELUP00000018933.3"/>
    </source>
</evidence>
<organism evidence="1 2">
    <name type="scientific">Esox lucius</name>
    <name type="common">Northern pike</name>
    <dbReference type="NCBI Taxonomy" id="8010"/>
    <lineage>
        <taxon>Eukaryota</taxon>
        <taxon>Metazoa</taxon>
        <taxon>Chordata</taxon>
        <taxon>Craniata</taxon>
        <taxon>Vertebrata</taxon>
        <taxon>Euteleostomi</taxon>
        <taxon>Actinopterygii</taxon>
        <taxon>Neopterygii</taxon>
        <taxon>Teleostei</taxon>
        <taxon>Protacanthopterygii</taxon>
        <taxon>Esociformes</taxon>
        <taxon>Esocidae</taxon>
        <taxon>Esox</taxon>
    </lineage>
</organism>
<protein>
    <submittedName>
        <fullName evidence="1">Uncharacterized protein</fullName>
    </submittedName>
</protein>
<accession>A0A3P8YS05</accession>
<reference evidence="1" key="4">
    <citation type="submission" date="2025-09" db="UniProtKB">
        <authorList>
            <consortium name="Ensembl"/>
        </authorList>
    </citation>
    <scope>IDENTIFICATION</scope>
</reference>
<dbReference type="OMA" id="SHIHNNA"/>
<dbReference type="GeneTree" id="ENSGT00960000189385"/>
<dbReference type="AlphaFoldDB" id="A0A3P8YS05"/>
<reference evidence="2" key="1">
    <citation type="journal article" date="2014" name="PLoS ONE">
        <title>The genome and linkage map of the northern pike (Esox lucius): conserved synteny revealed between the salmonid sister group and the Neoteleostei.</title>
        <authorList>
            <person name="Rondeau E.B."/>
            <person name="Minkley D.R."/>
            <person name="Leong J.S."/>
            <person name="Messmer A.M."/>
            <person name="Jantzen J.R."/>
            <person name="von Schalburg K.R."/>
            <person name="Lemon C."/>
            <person name="Bird N.H."/>
            <person name="Koop B.F."/>
        </authorList>
    </citation>
    <scope>NUCLEOTIDE SEQUENCE</scope>
</reference>
<evidence type="ECO:0000313" key="2">
    <source>
        <dbReference type="Proteomes" id="UP000265140"/>
    </source>
</evidence>
<keyword evidence="2" id="KW-1185">Reference proteome</keyword>
<dbReference type="Proteomes" id="UP000265140">
    <property type="component" value="Chromosome 7"/>
</dbReference>
<sequence>ATDMHCTSDCFPHLYGALAAFRQGDTVTVHLHHAAVLVLGLHAEEGQAGHLPAGSGQQIGAGALEVVEKAIEGVVVRVAKDHTGAGARGLAVKGTLLLLTRFQLAARRLLAEHFIVYVHAPASAPVDLSIVEHGKA</sequence>
<dbReference type="InParanoid" id="A0A3P8YS05"/>
<reference evidence="1" key="3">
    <citation type="submission" date="2025-08" db="UniProtKB">
        <authorList>
            <consortium name="Ensembl"/>
        </authorList>
    </citation>
    <scope>IDENTIFICATION</scope>
</reference>
<name>A0A3P8YS05_ESOLU</name>
<proteinExistence type="predicted"/>
<reference evidence="1" key="2">
    <citation type="submission" date="2020-02" db="EMBL/GenBank/DDBJ databases">
        <title>Esox lucius (northern pike) genome, fEsoLuc1, primary haplotype.</title>
        <authorList>
            <person name="Myers G."/>
            <person name="Karagic N."/>
            <person name="Meyer A."/>
            <person name="Pippel M."/>
            <person name="Reichard M."/>
            <person name="Winkler S."/>
            <person name="Tracey A."/>
            <person name="Sims Y."/>
            <person name="Howe K."/>
            <person name="Rhie A."/>
            <person name="Formenti G."/>
            <person name="Durbin R."/>
            <person name="Fedrigo O."/>
            <person name="Jarvis E.D."/>
        </authorList>
    </citation>
    <scope>NUCLEOTIDE SEQUENCE [LARGE SCALE GENOMIC DNA]</scope>
</reference>